<accession>A0A4R6REC5</accession>
<name>A0A4R6REC5_9BURK</name>
<protein>
    <submittedName>
        <fullName evidence="2">Uncharacterized protein</fullName>
    </submittedName>
</protein>
<proteinExistence type="predicted"/>
<dbReference type="AlphaFoldDB" id="A0A4R6REC5"/>
<organism evidence="2 3">
    <name type="scientific">Aquabacterium commune</name>
    <dbReference type="NCBI Taxonomy" id="70586"/>
    <lineage>
        <taxon>Bacteria</taxon>
        <taxon>Pseudomonadati</taxon>
        <taxon>Pseudomonadota</taxon>
        <taxon>Betaproteobacteria</taxon>
        <taxon>Burkholderiales</taxon>
        <taxon>Aquabacterium</taxon>
    </lineage>
</organism>
<dbReference type="RefSeq" id="WP_133607558.1">
    <property type="nucleotide sequence ID" value="NZ_SNXW01000003.1"/>
</dbReference>
<feature type="transmembrane region" description="Helical" evidence="1">
    <location>
        <begin position="96"/>
        <end position="113"/>
    </location>
</feature>
<feature type="transmembrane region" description="Helical" evidence="1">
    <location>
        <begin position="12"/>
        <end position="37"/>
    </location>
</feature>
<sequence length="152" mass="16050">MTKSNVNAASTGSPWHGFVIALGCGLFFGWGLTLSGMSNPLTVQAFLDVAGHWDPSLAFVMGGAVAVSLLGFQWLLKRRQAPVCGTVFHVPQNKAIDARLLLGAALFGIGWGLSGYCPGPALTSLLAGNAEVWVFVPAMLAGAWLQRQTNRH</sequence>
<dbReference type="Pfam" id="PF20398">
    <property type="entry name" value="DUF6691"/>
    <property type="match status" value="1"/>
</dbReference>
<reference evidence="2 3" key="1">
    <citation type="submission" date="2019-03" db="EMBL/GenBank/DDBJ databases">
        <title>Genomic Encyclopedia of Type Strains, Phase IV (KMG-IV): sequencing the most valuable type-strain genomes for metagenomic binning, comparative biology and taxonomic classification.</title>
        <authorList>
            <person name="Goeker M."/>
        </authorList>
    </citation>
    <scope>NUCLEOTIDE SEQUENCE [LARGE SCALE GENOMIC DNA]</scope>
    <source>
        <strain evidence="2 3">DSM 11901</strain>
    </source>
</reference>
<comment type="caution">
    <text evidence="2">The sequence shown here is derived from an EMBL/GenBank/DDBJ whole genome shotgun (WGS) entry which is preliminary data.</text>
</comment>
<feature type="transmembrane region" description="Helical" evidence="1">
    <location>
        <begin position="57"/>
        <end position="76"/>
    </location>
</feature>
<gene>
    <name evidence="2" type="ORF">EV672_10372</name>
</gene>
<keyword evidence="3" id="KW-1185">Reference proteome</keyword>
<dbReference type="PROSITE" id="PS51257">
    <property type="entry name" value="PROKAR_LIPOPROTEIN"/>
    <property type="match status" value="1"/>
</dbReference>
<keyword evidence="1" id="KW-0812">Transmembrane</keyword>
<evidence type="ECO:0000313" key="2">
    <source>
        <dbReference type="EMBL" id="TDP84504.1"/>
    </source>
</evidence>
<keyword evidence="1" id="KW-1133">Transmembrane helix</keyword>
<dbReference type="EMBL" id="SNXW01000003">
    <property type="protein sequence ID" value="TDP84504.1"/>
    <property type="molecule type" value="Genomic_DNA"/>
</dbReference>
<dbReference type="OrthoDB" id="9790409at2"/>
<keyword evidence="1" id="KW-0472">Membrane</keyword>
<dbReference type="InterPro" id="IPR046513">
    <property type="entry name" value="DUF6691"/>
</dbReference>
<dbReference type="Proteomes" id="UP000294593">
    <property type="component" value="Unassembled WGS sequence"/>
</dbReference>
<evidence type="ECO:0000313" key="3">
    <source>
        <dbReference type="Proteomes" id="UP000294593"/>
    </source>
</evidence>
<evidence type="ECO:0000256" key="1">
    <source>
        <dbReference type="SAM" id="Phobius"/>
    </source>
</evidence>
<feature type="transmembrane region" description="Helical" evidence="1">
    <location>
        <begin position="125"/>
        <end position="145"/>
    </location>
</feature>